<accession>A0A8J4WMD0</accession>
<protein>
    <submittedName>
        <fullName evidence="2">Uncharacterized protein</fullName>
    </submittedName>
</protein>
<feature type="region of interest" description="Disordered" evidence="1">
    <location>
        <begin position="1"/>
        <end position="38"/>
    </location>
</feature>
<keyword evidence="3" id="KW-1185">Reference proteome</keyword>
<evidence type="ECO:0000313" key="3">
    <source>
        <dbReference type="Proteomes" id="UP000748531"/>
    </source>
</evidence>
<reference evidence="2" key="1">
    <citation type="submission" date="2019-05" db="EMBL/GenBank/DDBJ databases">
        <title>Annotation for the trematode Paragonimus heterotremus.</title>
        <authorList>
            <person name="Choi Y.-J."/>
        </authorList>
    </citation>
    <scope>NUCLEOTIDE SEQUENCE</scope>
    <source>
        <strain evidence="2">LC</strain>
    </source>
</reference>
<gene>
    <name evidence="2" type="ORF">PHET_00159</name>
</gene>
<feature type="compositionally biased region" description="Polar residues" evidence="1">
    <location>
        <begin position="89"/>
        <end position="100"/>
    </location>
</feature>
<evidence type="ECO:0000256" key="1">
    <source>
        <dbReference type="SAM" id="MobiDB-lite"/>
    </source>
</evidence>
<dbReference type="EMBL" id="LUCH01000030">
    <property type="protein sequence ID" value="KAF5406344.1"/>
    <property type="molecule type" value="Genomic_DNA"/>
</dbReference>
<feature type="region of interest" description="Disordered" evidence="1">
    <location>
        <begin position="79"/>
        <end position="129"/>
    </location>
</feature>
<evidence type="ECO:0000313" key="2">
    <source>
        <dbReference type="EMBL" id="KAF5406344.1"/>
    </source>
</evidence>
<sequence>MLYSGLAQKDVSVSSKHESRSNLGRIESGKQRPLMKQSGQIISCTTLFSTKDTEGRDHFSDSVASKEWGNSVEALLNRTVEVDGPVRQKVTTSQTGSGSDRQSDDSTKRDPKGINAPPTKSADCDQPHN</sequence>
<dbReference type="Proteomes" id="UP000748531">
    <property type="component" value="Unassembled WGS sequence"/>
</dbReference>
<dbReference type="AlphaFoldDB" id="A0A8J4WMD0"/>
<name>A0A8J4WMD0_9TREM</name>
<proteinExistence type="predicted"/>
<feature type="compositionally biased region" description="Basic and acidic residues" evidence="1">
    <location>
        <begin position="101"/>
        <end position="112"/>
    </location>
</feature>
<comment type="caution">
    <text evidence="2">The sequence shown here is derived from an EMBL/GenBank/DDBJ whole genome shotgun (WGS) entry which is preliminary data.</text>
</comment>
<organism evidence="2 3">
    <name type="scientific">Paragonimus heterotremus</name>
    <dbReference type="NCBI Taxonomy" id="100268"/>
    <lineage>
        <taxon>Eukaryota</taxon>
        <taxon>Metazoa</taxon>
        <taxon>Spiralia</taxon>
        <taxon>Lophotrochozoa</taxon>
        <taxon>Platyhelminthes</taxon>
        <taxon>Trematoda</taxon>
        <taxon>Digenea</taxon>
        <taxon>Plagiorchiida</taxon>
        <taxon>Troglotremata</taxon>
        <taxon>Troglotrematidae</taxon>
        <taxon>Paragonimus</taxon>
    </lineage>
</organism>